<evidence type="ECO:0000256" key="4">
    <source>
        <dbReference type="ARBA" id="ARBA00022679"/>
    </source>
</evidence>
<keyword evidence="3 6" id="KW-0028">Amino-acid biosynthesis</keyword>
<dbReference type="SUPFAM" id="SSF52317">
    <property type="entry name" value="Class I glutamine amidotransferase-like"/>
    <property type="match status" value="1"/>
</dbReference>
<dbReference type="Pfam" id="PF04204">
    <property type="entry name" value="HTS"/>
    <property type="match status" value="1"/>
</dbReference>
<comment type="function">
    <text evidence="6">Transfers an acetyl group from acetyl-CoA to L-homoserine, forming acetyl-L-homoserine.</text>
</comment>
<feature type="binding site" evidence="6">
    <location>
        <position position="163"/>
    </location>
    <ligand>
        <name>substrate</name>
    </ligand>
</feature>
<evidence type="ECO:0000313" key="9">
    <source>
        <dbReference type="Proteomes" id="UP000069241"/>
    </source>
</evidence>
<evidence type="ECO:0000256" key="6">
    <source>
        <dbReference type="HAMAP-Rule" id="MF_00295"/>
    </source>
</evidence>
<gene>
    <name evidence="6" type="primary">metAA</name>
    <name evidence="8" type="ORF">AXF13_07545</name>
</gene>
<dbReference type="PIRSF" id="PIRSF000450">
    <property type="entry name" value="H_ser_succinyltr"/>
    <property type="match status" value="1"/>
</dbReference>
<proteinExistence type="inferred from homology"/>
<feature type="binding site" evidence="6">
    <location>
        <position position="192"/>
    </location>
    <ligand>
        <name>substrate</name>
    </ligand>
</feature>
<name>A0A0X8JJY7_9BACT</name>
<dbReference type="GO" id="GO:0008899">
    <property type="term" value="F:homoserine O-succinyltransferase activity"/>
    <property type="evidence" value="ECO:0007669"/>
    <property type="project" value="UniProtKB-UniRule"/>
</dbReference>
<comment type="subcellular location">
    <subcellularLocation>
        <location evidence="1 6">Cytoplasm</location>
    </subcellularLocation>
</comment>
<dbReference type="InterPro" id="IPR005697">
    <property type="entry name" value="HST_MetA"/>
</dbReference>
<keyword evidence="5 6" id="KW-0012">Acyltransferase</keyword>
<comment type="similarity">
    <text evidence="6">Belongs to the MetA family.</text>
</comment>
<dbReference type="GO" id="GO:0005737">
    <property type="term" value="C:cytoplasm"/>
    <property type="evidence" value="ECO:0007669"/>
    <property type="project" value="UniProtKB-SubCell"/>
</dbReference>
<dbReference type="InterPro" id="IPR029062">
    <property type="entry name" value="Class_I_gatase-like"/>
</dbReference>
<dbReference type="PANTHER" id="PTHR20919">
    <property type="entry name" value="HOMOSERINE O-SUCCINYLTRANSFERASE"/>
    <property type="match status" value="1"/>
</dbReference>
<feature type="active site" evidence="6">
    <location>
        <position position="237"/>
    </location>
</feature>
<feature type="active site" description="Acyl-thioester intermediate" evidence="6 7">
    <location>
        <position position="142"/>
    </location>
</feature>
<evidence type="ECO:0000256" key="2">
    <source>
        <dbReference type="ARBA" id="ARBA00022490"/>
    </source>
</evidence>
<evidence type="ECO:0000256" key="5">
    <source>
        <dbReference type="ARBA" id="ARBA00023315"/>
    </source>
</evidence>
<feature type="active site" description="Proton acceptor" evidence="6">
    <location>
        <position position="235"/>
    </location>
</feature>
<dbReference type="STRING" id="44742.AXF13_07545"/>
<dbReference type="KEGG" id="dfi:AXF13_07545"/>
<comment type="caution">
    <text evidence="6">Lacks conserved residue(s) required for the propagation of feature annotation.</text>
</comment>
<keyword evidence="2 6" id="KW-0963">Cytoplasm</keyword>
<evidence type="ECO:0000256" key="1">
    <source>
        <dbReference type="ARBA" id="ARBA00004496"/>
    </source>
</evidence>
<dbReference type="HAMAP" id="MF_00295">
    <property type="entry name" value="MetA_acyltransf"/>
    <property type="match status" value="1"/>
</dbReference>
<dbReference type="CDD" id="cd03131">
    <property type="entry name" value="GATase1_HTS"/>
    <property type="match status" value="1"/>
</dbReference>
<comment type="catalytic activity">
    <reaction evidence="6">
        <text>L-homoserine + acetyl-CoA = O-acetyl-L-homoserine + CoA</text>
        <dbReference type="Rhea" id="RHEA:13701"/>
        <dbReference type="ChEBI" id="CHEBI:57287"/>
        <dbReference type="ChEBI" id="CHEBI:57288"/>
        <dbReference type="ChEBI" id="CHEBI:57476"/>
        <dbReference type="ChEBI" id="CHEBI:57716"/>
        <dbReference type="EC" id="2.3.1.31"/>
    </reaction>
</comment>
<keyword evidence="6" id="KW-0486">Methionine biosynthesis</keyword>
<sequence>MPIKIPADLPARAALEDENIFVMTEDRARRQDIRPLEIVIVNLMPTKIATETQLLRLLGNSPIQVNITLLRTAAHESKNTPLRHLERFYKTFAEIRHRSFDGMIVTGAPVEHLPFEDVDYWQELLEIMGYAQGHVYSTLYLCWAAQAALYHFYGLPKYILPAKVSGIFCHEVLHPECRLFRGFDDEFLAPHSRHTEVRAEDVLKVPNLRVLAESGEAGLALAESLDHSQVFMTGHLEYDRGTLDAEYRRDLGKGLDPVVPRHYYPGDNPSAMPLMTWRAHAHLFFSNWLNYYVYQETPFSLTAISRSRETRAE</sequence>
<dbReference type="UniPathway" id="UPA00051">
    <property type="reaction ID" value="UER00074"/>
</dbReference>
<dbReference type="PANTHER" id="PTHR20919:SF0">
    <property type="entry name" value="HOMOSERINE O-SUCCINYLTRANSFERASE"/>
    <property type="match status" value="1"/>
</dbReference>
<keyword evidence="4 6" id="KW-0808">Transferase</keyword>
<evidence type="ECO:0000313" key="8">
    <source>
        <dbReference type="EMBL" id="AMD89982.1"/>
    </source>
</evidence>
<dbReference type="EMBL" id="CP014229">
    <property type="protein sequence ID" value="AMD89982.1"/>
    <property type="molecule type" value="Genomic_DNA"/>
</dbReference>
<dbReference type="GO" id="GO:0004414">
    <property type="term" value="F:homoserine O-acetyltransferase activity"/>
    <property type="evidence" value="ECO:0007669"/>
    <property type="project" value="UniProtKB-EC"/>
</dbReference>
<reference evidence="9" key="1">
    <citation type="submission" date="2016-02" db="EMBL/GenBank/DDBJ databases">
        <authorList>
            <person name="Holder M.E."/>
            <person name="Ajami N.J."/>
            <person name="Petrosino J.F."/>
        </authorList>
    </citation>
    <scope>NUCLEOTIDE SEQUENCE [LARGE SCALE GENOMIC DNA]</scope>
    <source>
        <strain evidence="9">CCUG 45958</strain>
    </source>
</reference>
<feature type="site" description="Important for acyl-CoA specificity" evidence="6">
    <location>
        <position position="111"/>
    </location>
</feature>
<dbReference type="FunFam" id="3.40.50.880:FF:000004">
    <property type="entry name" value="Homoserine O-succinyltransferase"/>
    <property type="match status" value="1"/>
</dbReference>
<evidence type="ECO:0000256" key="7">
    <source>
        <dbReference type="PIRSR" id="PIRSR000450-1"/>
    </source>
</evidence>
<dbReference type="Proteomes" id="UP000069241">
    <property type="component" value="Chromosome"/>
</dbReference>
<dbReference type="NCBIfam" id="TIGR01001">
    <property type="entry name" value="metA"/>
    <property type="match status" value="1"/>
</dbReference>
<feature type="binding site" evidence="6">
    <location>
        <position position="249"/>
    </location>
    <ligand>
        <name>substrate</name>
    </ligand>
</feature>
<accession>A0A0X8JJY7</accession>
<protein>
    <recommendedName>
        <fullName evidence="6">Homoserine O-acetyltransferase</fullName>
        <shortName evidence="6">HAT</shortName>
        <ecNumber evidence="6">2.3.1.31</ecNumber>
    </recommendedName>
    <alternativeName>
        <fullName evidence="6">Homoserine transacetylase</fullName>
        <shortName evidence="6">HTA</shortName>
    </alternativeName>
</protein>
<dbReference type="RefSeq" id="WP_009302355.1">
    <property type="nucleotide sequence ID" value="NZ_CP014229.1"/>
</dbReference>
<dbReference type="Gene3D" id="3.40.50.880">
    <property type="match status" value="1"/>
</dbReference>
<keyword evidence="9" id="KW-1185">Reference proteome</keyword>
<dbReference type="GO" id="GO:0019281">
    <property type="term" value="P:L-methionine biosynthetic process from homoserine via O-succinyl-L-homoserine and cystathionine"/>
    <property type="evidence" value="ECO:0007669"/>
    <property type="project" value="InterPro"/>
</dbReference>
<dbReference type="AlphaFoldDB" id="A0A0X8JJY7"/>
<feature type="site" description="Important for substrate specificity" evidence="6">
    <location>
        <position position="192"/>
    </location>
</feature>
<dbReference type="InterPro" id="IPR033752">
    <property type="entry name" value="MetA_family"/>
</dbReference>
<comment type="pathway">
    <text evidence="6">Amino-acid biosynthesis; L-methionine biosynthesis via de novo pathway; O-acetyl-L-homoserine from L-homoserine: step 1/1.</text>
</comment>
<organism evidence="8 9">
    <name type="scientific">Desulfovibrio fairfieldensis</name>
    <dbReference type="NCBI Taxonomy" id="44742"/>
    <lineage>
        <taxon>Bacteria</taxon>
        <taxon>Pseudomonadati</taxon>
        <taxon>Thermodesulfobacteriota</taxon>
        <taxon>Desulfovibrionia</taxon>
        <taxon>Desulfovibrionales</taxon>
        <taxon>Desulfovibrionaceae</taxon>
        <taxon>Desulfovibrio</taxon>
    </lineage>
</organism>
<evidence type="ECO:0000256" key="3">
    <source>
        <dbReference type="ARBA" id="ARBA00022605"/>
    </source>
</evidence>
<dbReference type="EC" id="2.3.1.31" evidence="6"/>